<evidence type="ECO:0000256" key="4">
    <source>
        <dbReference type="ARBA" id="ARBA00022840"/>
    </source>
</evidence>
<keyword evidence="4 6" id="KW-0067">ATP-binding</keyword>
<accession>A0A847SF05</accession>
<gene>
    <name evidence="6" type="ORF">HF682_05060</name>
</gene>
<keyword evidence="1" id="KW-1003">Cell membrane</keyword>
<dbReference type="InterPro" id="IPR003439">
    <property type="entry name" value="ABC_transporter-like_ATP-bd"/>
</dbReference>
<dbReference type="InterPro" id="IPR017871">
    <property type="entry name" value="ABC_transporter-like_CS"/>
</dbReference>
<name>A0A847SF05_9NEIS</name>
<evidence type="ECO:0000256" key="2">
    <source>
        <dbReference type="ARBA" id="ARBA00022737"/>
    </source>
</evidence>
<keyword evidence="2" id="KW-0677">Repeat</keyword>
<evidence type="ECO:0000259" key="5">
    <source>
        <dbReference type="PROSITE" id="PS50893"/>
    </source>
</evidence>
<evidence type="ECO:0000313" key="7">
    <source>
        <dbReference type="Proteomes" id="UP000587991"/>
    </source>
</evidence>
<keyword evidence="7" id="KW-1185">Reference proteome</keyword>
<dbReference type="PROSITE" id="PS50893">
    <property type="entry name" value="ABC_TRANSPORTER_2"/>
    <property type="match status" value="2"/>
</dbReference>
<dbReference type="SMART" id="SM00382">
    <property type="entry name" value="AAA"/>
    <property type="match status" value="2"/>
</dbReference>
<dbReference type="InterPro" id="IPR050611">
    <property type="entry name" value="ABCF"/>
</dbReference>
<dbReference type="EMBL" id="JABAIM010000001">
    <property type="protein sequence ID" value="NLR74522.1"/>
    <property type="molecule type" value="Genomic_DNA"/>
</dbReference>
<dbReference type="GO" id="GO:0016887">
    <property type="term" value="F:ATP hydrolysis activity"/>
    <property type="evidence" value="ECO:0007669"/>
    <property type="project" value="InterPro"/>
</dbReference>
<dbReference type="AlphaFoldDB" id="A0A847SF05"/>
<dbReference type="PROSITE" id="PS00211">
    <property type="entry name" value="ABC_TRANSPORTER_1"/>
    <property type="match status" value="1"/>
</dbReference>
<organism evidence="6 7">
    <name type="scientific">Leeia aquatica</name>
    <dbReference type="NCBI Taxonomy" id="2725557"/>
    <lineage>
        <taxon>Bacteria</taxon>
        <taxon>Pseudomonadati</taxon>
        <taxon>Pseudomonadota</taxon>
        <taxon>Betaproteobacteria</taxon>
        <taxon>Neisseriales</taxon>
        <taxon>Leeiaceae</taxon>
        <taxon>Leeia</taxon>
    </lineage>
</organism>
<dbReference type="PANTHER" id="PTHR19211">
    <property type="entry name" value="ATP-BINDING TRANSPORT PROTEIN-RELATED"/>
    <property type="match status" value="1"/>
</dbReference>
<reference evidence="6 7" key="1">
    <citation type="submission" date="2020-04" db="EMBL/GenBank/DDBJ databases">
        <title>Draft genome of Leeia sp. IMCC25680.</title>
        <authorList>
            <person name="Song J."/>
            <person name="Cho J.-C."/>
        </authorList>
    </citation>
    <scope>NUCLEOTIDE SEQUENCE [LARGE SCALE GENOMIC DNA]</scope>
    <source>
        <strain evidence="6 7">IMCC25680</strain>
    </source>
</reference>
<evidence type="ECO:0000256" key="3">
    <source>
        <dbReference type="ARBA" id="ARBA00022741"/>
    </source>
</evidence>
<dbReference type="Proteomes" id="UP000587991">
    <property type="component" value="Unassembled WGS sequence"/>
</dbReference>
<evidence type="ECO:0000313" key="6">
    <source>
        <dbReference type="EMBL" id="NLR74522.1"/>
    </source>
</evidence>
<keyword evidence="3" id="KW-0547">Nucleotide-binding</keyword>
<dbReference type="InterPro" id="IPR003593">
    <property type="entry name" value="AAA+_ATPase"/>
</dbReference>
<dbReference type="CDD" id="cd03221">
    <property type="entry name" value="ABCF_EF-3"/>
    <property type="match status" value="1"/>
</dbReference>
<sequence length="569" mass="63648">MTTLLSALDLHLDTVDGPLFSNLNFTLRLGDRIGLIGHNGCGKSTLLALLAGELSPDRGQLQRAHQCRLQRVEQYLPEHLASRSCWAVLLDALPDPDAHWLAEQQLARLGLQDQRDVPAMDLSGGQHTRLLLGRALLQEPNLLLLDEPSNHLDLPAQLWLEQCLLDWKGALLLVSHDARLLDNVTRQSWILRDQQLYSFELPCSAARQALQTADDAARVRHAAEQDEIDRLNASSKRMAIWGRDFDNEKLSRRARVMAQRAEQLREEQTFVSRGAPWVLQLSGEALPGRQLLMLDQVAVRAAPALPVLFCSAEHYVRSGDRIALLGANGCGKSSLLRLLWQQLQQPTEDSAIRTHPAARVGYYDQSQQQLRDDASLSDALRPYCNLQDAERRQALIRAGFAYPRHGQRVDTLSGGERARLMFLALSLGSHHLLLLDEPSNHLDLEGKEALAEQLNQFSGALLLVSHDRALIEASCNRFWLIDQGQLVEWSSAEQAWSQLSQHQAISPSGHHAEAIHAISHDDDALLQTLLALEARLEADLARKPKQQKPQLQQAWRAEIARLQQQLGLV</sequence>
<evidence type="ECO:0000256" key="1">
    <source>
        <dbReference type="ARBA" id="ARBA00022475"/>
    </source>
</evidence>
<dbReference type="SUPFAM" id="SSF52540">
    <property type="entry name" value="P-loop containing nucleoside triphosphate hydrolases"/>
    <property type="match status" value="2"/>
</dbReference>
<keyword evidence="1" id="KW-0472">Membrane</keyword>
<dbReference type="InterPro" id="IPR027417">
    <property type="entry name" value="P-loop_NTPase"/>
</dbReference>
<dbReference type="Pfam" id="PF00005">
    <property type="entry name" value="ABC_tran"/>
    <property type="match status" value="2"/>
</dbReference>
<feature type="domain" description="ABC transporter" evidence="5">
    <location>
        <begin position="5"/>
        <end position="218"/>
    </location>
</feature>
<dbReference type="PANTHER" id="PTHR19211:SF14">
    <property type="entry name" value="ATP-BINDING CASSETTE SUB-FAMILY F MEMBER 1"/>
    <property type="match status" value="1"/>
</dbReference>
<proteinExistence type="predicted"/>
<dbReference type="GO" id="GO:0005524">
    <property type="term" value="F:ATP binding"/>
    <property type="evidence" value="ECO:0007669"/>
    <property type="project" value="UniProtKB-KW"/>
</dbReference>
<feature type="domain" description="ABC transporter" evidence="5">
    <location>
        <begin position="292"/>
        <end position="508"/>
    </location>
</feature>
<protein>
    <submittedName>
        <fullName evidence="6">ABC-F family ATP-binding cassette domain-containing protein</fullName>
    </submittedName>
</protein>
<dbReference type="Gene3D" id="3.40.50.300">
    <property type="entry name" value="P-loop containing nucleotide triphosphate hydrolases"/>
    <property type="match status" value="2"/>
</dbReference>
<comment type="caution">
    <text evidence="6">The sequence shown here is derived from an EMBL/GenBank/DDBJ whole genome shotgun (WGS) entry which is preliminary data.</text>
</comment>
<dbReference type="RefSeq" id="WP_168876134.1">
    <property type="nucleotide sequence ID" value="NZ_JABAIM010000001.1"/>
</dbReference>